<organism evidence="2 3">
    <name type="scientific">Anaerotignum neopropionicum</name>
    <dbReference type="NCBI Taxonomy" id="36847"/>
    <lineage>
        <taxon>Bacteria</taxon>
        <taxon>Bacillati</taxon>
        <taxon>Bacillota</taxon>
        <taxon>Clostridia</taxon>
        <taxon>Lachnospirales</taxon>
        <taxon>Anaerotignaceae</taxon>
        <taxon>Anaerotignum</taxon>
    </lineage>
</organism>
<accession>A0A136WEW8</accession>
<dbReference type="PANTHER" id="PTHR37299:SF1">
    <property type="entry name" value="STAGE 0 SPORULATION PROTEIN A HOMOLOG"/>
    <property type="match status" value="1"/>
</dbReference>
<evidence type="ECO:0000313" key="3">
    <source>
        <dbReference type="Proteomes" id="UP000070539"/>
    </source>
</evidence>
<keyword evidence="3" id="KW-1185">Reference proteome</keyword>
<dbReference type="PANTHER" id="PTHR37299">
    <property type="entry name" value="TRANSCRIPTIONAL REGULATOR-RELATED"/>
    <property type="match status" value="1"/>
</dbReference>
<dbReference type="InterPro" id="IPR046947">
    <property type="entry name" value="LytR-like"/>
</dbReference>
<feature type="domain" description="HTH LytTR-type" evidence="1">
    <location>
        <begin position="147"/>
        <end position="208"/>
    </location>
</feature>
<dbReference type="AlphaFoldDB" id="A0A136WEW8"/>
<evidence type="ECO:0000259" key="1">
    <source>
        <dbReference type="PROSITE" id="PS50930"/>
    </source>
</evidence>
<dbReference type="GO" id="GO:0003677">
    <property type="term" value="F:DNA binding"/>
    <property type="evidence" value="ECO:0007669"/>
    <property type="project" value="UniProtKB-KW"/>
</dbReference>
<dbReference type="Pfam" id="PF04397">
    <property type="entry name" value="LytTR"/>
    <property type="match status" value="1"/>
</dbReference>
<dbReference type="EMBL" id="LRVM01000004">
    <property type="protein sequence ID" value="KXL53041.1"/>
    <property type="molecule type" value="Genomic_DNA"/>
</dbReference>
<gene>
    <name evidence="2" type="ORF">CLNEO_15840</name>
</gene>
<evidence type="ECO:0000313" key="2">
    <source>
        <dbReference type="EMBL" id="KXL53041.1"/>
    </source>
</evidence>
<name>A0A136WEW8_9FIRM</name>
<dbReference type="RefSeq" id="WP_066087058.1">
    <property type="nucleotide sequence ID" value="NZ_LRVM01000004.1"/>
</dbReference>
<comment type="caution">
    <text evidence="2">The sequence shown here is derived from an EMBL/GenBank/DDBJ whole genome shotgun (WGS) entry which is preliminary data.</text>
</comment>
<dbReference type="Gene3D" id="2.40.50.1020">
    <property type="entry name" value="LytTr DNA-binding domain"/>
    <property type="match status" value="1"/>
</dbReference>
<keyword evidence="2" id="KW-0238">DNA-binding</keyword>
<dbReference type="PROSITE" id="PS50930">
    <property type="entry name" value="HTH_LYTTR"/>
    <property type="match status" value="1"/>
</dbReference>
<dbReference type="SMART" id="SM00850">
    <property type="entry name" value="LytTR"/>
    <property type="match status" value="1"/>
</dbReference>
<dbReference type="GO" id="GO:0000156">
    <property type="term" value="F:phosphorelay response regulator activity"/>
    <property type="evidence" value="ECO:0007669"/>
    <property type="project" value="InterPro"/>
</dbReference>
<sequence length="251" mass="29712">MFSVLLGFFDAPTQKLLFDFCDQCGEINVSCASTREEWFALFEQHEYDCFFFSFDKEIMQVRSVIFTLRNHEQHQHTPILLFSTKIEYLITAFVHWRSCECFLLPFDDKKRNALSSLLHYYVGMYKKIHFADRKFCQINTSKCLYNLPYNEILYIESAMKKSIIHLKKEVIYVPSPLYQVRSIIPGNNFVQTHRSFIVNLDNVSYIDKSKEPWGIFFFNSDKEAFASRSHKKSLLPFFPGIDNELSSKKFE</sequence>
<dbReference type="InterPro" id="IPR007492">
    <property type="entry name" value="LytTR_DNA-bd_dom"/>
</dbReference>
<dbReference type="Proteomes" id="UP000070539">
    <property type="component" value="Unassembled WGS sequence"/>
</dbReference>
<reference evidence="2 3" key="1">
    <citation type="submission" date="2016-01" db="EMBL/GenBank/DDBJ databases">
        <title>Genome sequence of Clostridium neopropionicum X4, DSM-3847.</title>
        <authorList>
            <person name="Poehlein A."/>
            <person name="Beck M.H."/>
            <person name="Bengelsdorf F.R."/>
            <person name="Daniel R."/>
            <person name="Duerre P."/>
        </authorList>
    </citation>
    <scope>NUCLEOTIDE SEQUENCE [LARGE SCALE GENOMIC DNA]</scope>
    <source>
        <strain evidence="2 3">DSM-3847</strain>
    </source>
</reference>
<protein>
    <submittedName>
        <fullName evidence="2">LytTr DNA-binding domain protein</fullName>
    </submittedName>
</protein>
<dbReference type="STRING" id="36847.CLNEO_15840"/>
<proteinExistence type="predicted"/>